<proteinExistence type="predicted"/>
<evidence type="ECO:0000313" key="3">
    <source>
        <dbReference type="Proteomes" id="UP001213000"/>
    </source>
</evidence>
<evidence type="ECO:0000313" key="2">
    <source>
        <dbReference type="EMBL" id="KAJ3562224.1"/>
    </source>
</evidence>
<organism evidence="2 3">
    <name type="scientific">Leucocoprinus birnbaumii</name>
    <dbReference type="NCBI Taxonomy" id="56174"/>
    <lineage>
        <taxon>Eukaryota</taxon>
        <taxon>Fungi</taxon>
        <taxon>Dikarya</taxon>
        <taxon>Basidiomycota</taxon>
        <taxon>Agaricomycotina</taxon>
        <taxon>Agaricomycetes</taxon>
        <taxon>Agaricomycetidae</taxon>
        <taxon>Agaricales</taxon>
        <taxon>Agaricineae</taxon>
        <taxon>Agaricaceae</taxon>
        <taxon>Leucocoprinus</taxon>
    </lineage>
</organism>
<reference evidence="2" key="1">
    <citation type="submission" date="2022-07" db="EMBL/GenBank/DDBJ databases">
        <title>Genome Sequence of Leucocoprinus birnbaumii.</title>
        <authorList>
            <person name="Buettner E."/>
        </authorList>
    </citation>
    <scope>NUCLEOTIDE SEQUENCE</scope>
    <source>
        <strain evidence="2">VT141</strain>
    </source>
</reference>
<dbReference type="EMBL" id="JANIEX010000896">
    <property type="protein sequence ID" value="KAJ3562224.1"/>
    <property type="molecule type" value="Genomic_DNA"/>
</dbReference>
<keyword evidence="1" id="KW-1133">Transmembrane helix</keyword>
<accession>A0AAD5VNF5</accession>
<keyword evidence="1" id="KW-0812">Transmembrane</keyword>
<evidence type="ECO:0000256" key="1">
    <source>
        <dbReference type="SAM" id="Phobius"/>
    </source>
</evidence>
<sequence length="371" mass="40897">MEDTQVLIQYPDEYHHSKTTAMNHRLIFQFVFRIGVFIAIEMGFIILASLATSNSRLLSLNLSSSISLTEAKGAFTVISVVWHSLAVFSIKEILLRIFSAEWMAQVRRSGKLIIRETDIVSRMTTGYLEQIAYLRSGNATVSFRIGFMCTLLLLVLNGLGPSAITVNSILTQQPVKIKIANLTLTENLANGGEQLLAPDRANTITRLEQLENSTYSFRGQQSNLLIPWPSPDLISSNQTIYYHSDVITYNFSCTWHVPSGNLTNGLRIDGNAWFISSGRFDYGTTPALDDATILPLEMEGEIGESVKSPIVSFIFVGSNTTLSDRVAMNLEDVPTLLFSASDLSGSDGDVVDSEAQGLMTALVCDPRLEIH</sequence>
<name>A0AAD5VNF5_9AGAR</name>
<dbReference type="Proteomes" id="UP001213000">
    <property type="component" value="Unassembled WGS sequence"/>
</dbReference>
<protein>
    <submittedName>
        <fullName evidence="2">Uncharacterized protein</fullName>
    </submittedName>
</protein>
<keyword evidence="1" id="KW-0472">Membrane</keyword>
<comment type="caution">
    <text evidence="2">The sequence shown here is derived from an EMBL/GenBank/DDBJ whole genome shotgun (WGS) entry which is preliminary data.</text>
</comment>
<dbReference type="AlphaFoldDB" id="A0AAD5VNF5"/>
<keyword evidence="3" id="KW-1185">Reference proteome</keyword>
<gene>
    <name evidence="2" type="ORF">NP233_g9710</name>
</gene>
<feature type="transmembrane region" description="Helical" evidence="1">
    <location>
        <begin position="30"/>
        <end position="51"/>
    </location>
</feature>